<evidence type="ECO:0000313" key="3">
    <source>
        <dbReference type="Proteomes" id="UP000728185"/>
    </source>
</evidence>
<dbReference type="Proteomes" id="UP000728185">
    <property type="component" value="Unassembled WGS sequence"/>
</dbReference>
<reference evidence="2" key="1">
    <citation type="submission" date="2019-05" db="EMBL/GenBank/DDBJ databases">
        <title>Annotation for the trematode Fasciolopsis buski.</title>
        <authorList>
            <person name="Choi Y.-J."/>
        </authorList>
    </citation>
    <scope>NUCLEOTIDE SEQUENCE</scope>
    <source>
        <strain evidence="2">HT</strain>
        <tissue evidence="2">Whole worm</tissue>
    </source>
</reference>
<proteinExistence type="predicted"/>
<dbReference type="OrthoDB" id="5855924at2759"/>
<sequence>MREGLKHKNSDRLLNLINGKMKALDVSFHLTVVRPWSTEELTELALLRLKGFSLRRACEHFHELHPDRPKPSTHLVKNAINRLRIWGTVRPLKPTGPRPTVTTEYQTARLEALLAANPSTSVRQVSKELGISYGSVMNILRRNGYEYHSSHAAKCDSRKRKPWRNSEQKHRPYTFVLSRTFLGECWSAWHSRQNVVYKNRDEKRHRRECWIETLIAMMKHNIQYDMGLKTWRMNLAQVNARLSVGDVIKPDYDDDKQEKQLFVVQEDNSVSVVLEENFLAECWSRWKEKHNKNYADAQEDRIRLAKWTNNMVAIMRHNVKCEIGLNDCPRCLDQFADQVSP</sequence>
<dbReference type="InterPro" id="IPR038765">
    <property type="entry name" value="Papain-like_cys_pep_sf"/>
</dbReference>
<comment type="caution">
    <text evidence="2">The sequence shown here is derived from an EMBL/GenBank/DDBJ whole genome shotgun (WGS) entry which is preliminary data.</text>
</comment>
<name>A0A8E0S2H6_9TREM</name>
<dbReference type="SUPFAM" id="SSF54001">
    <property type="entry name" value="Cysteine proteinases"/>
    <property type="match status" value="2"/>
</dbReference>
<evidence type="ECO:0000313" key="2">
    <source>
        <dbReference type="EMBL" id="KAA0196168.1"/>
    </source>
</evidence>
<dbReference type="InterPro" id="IPR009057">
    <property type="entry name" value="Homeodomain-like_sf"/>
</dbReference>
<protein>
    <recommendedName>
        <fullName evidence="1">Cathepsin propeptide inhibitor domain-containing protein</fullName>
    </recommendedName>
</protein>
<dbReference type="Pfam" id="PF08246">
    <property type="entry name" value="Inhibitor_I29"/>
    <property type="match status" value="1"/>
</dbReference>
<feature type="domain" description="Cathepsin propeptide inhibitor" evidence="1">
    <location>
        <begin position="186"/>
        <end position="238"/>
    </location>
</feature>
<feature type="domain" description="Cathepsin propeptide inhibitor" evidence="1">
    <location>
        <begin position="283"/>
        <end position="339"/>
    </location>
</feature>
<dbReference type="AlphaFoldDB" id="A0A8E0S2H6"/>
<dbReference type="SMART" id="SM00848">
    <property type="entry name" value="Inhibitor_I29"/>
    <property type="match status" value="2"/>
</dbReference>
<accession>A0A8E0S2H6</accession>
<dbReference type="SUPFAM" id="SSF46689">
    <property type="entry name" value="Homeodomain-like"/>
    <property type="match status" value="1"/>
</dbReference>
<dbReference type="EMBL" id="LUCM01003215">
    <property type="protein sequence ID" value="KAA0196168.1"/>
    <property type="molecule type" value="Genomic_DNA"/>
</dbReference>
<gene>
    <name evidence="2" type="ORF">FBUS_06932</name>
</gene>
<organism evidence="2 3">
    <name type="scientific">Fasciolopsis buskii</name>
    <dbReference type="NCBI Taxonomy" id="27845"/>
    <lineage>
        <taxon>Eukaryota</taxon>
        <taxon>Metazoa</taxon>
        <taxon>Spiralia</taxon>
        <taxon>Lophotrochozoa</taxon>
        <taxon>Platyhelminthes</taxon>
        <taxon>Trematoda</taxon>
        <taxon>Digenea</taxon>
        <taxon>Plagiorchiida</taxon>
        <taxon>Echinostomata</taxon>
        <taxon>Echinostomatoidea</taxon>
        <taxon>Fasciolidae</taxon>
        <taxon>Fasciolopsis</taxon>
    </lineage>
</organism>
<evidence type="ECO:0000259" key="1">
    <source>
        <dbReference type="SMART" id="SM00848"/>
    </source>
</evidence>
<dbReference type="InterPro" id="IPR013201">
    <property type="entry name" value="Prot_inhib_I29"/>
</dbReference>
<dbReference type="Gene3D" id="1.10.287.2250">
    <property type="match status" value="2"/>
</dbReference>
<keyword evidence="3" id="KW-1185">Reference proteome</keyword>